<dbReference type="CTD" id="138266354"/>
<comment type="similarity">
    <text evidence="2">Belongs to the CUSTOS family.</text>
</comment>
<organism evidence="8 9">
    <name type="scientific">Denticeps clupeoides</name>
    <name type="common">denticle herring</name>
    <dbReference type="NCBI Taxonomy" id="299321"/>
    <lineage>
        <taxon>Eukaryota</taxon>
        <taxon>Metazoa</taxon>
        <taxon>Chordata</taxon>
        <taxon>Craniata</taxon>
        <taxon>Vertebrata</taxon>
        <taxon>Euteleostomi</taxon>
        <taxon>Actinopterygii</taxon>
        <taxon>Neopterygii</taxon>
        <taxon>Teleostei</taxon>
        <taxon>Clupei</taxon>
        <taxon>Clupeiformes</taxon>
        <taxon>Denticipitoidei</taxon>
        <taxon>Denticipitidae</taxon>
        <taxon>Denticeps</taxon>
    </lineage>
</organism>
<reference evidence="8" key="2">
    <citation type="submission" date="2025-08" db="UniProtKB">
        <authorList>
            <consortium name="Ensembl"/>
        </authorList>
    </citation>
    <scope>IDENTIFICATION</scope>
</reference>
<feature type="region of interest" description="Disordered" evidence="7">
    <location>
        <begin position="175"/>
        <end position="238"/>
    </location>
</feature>
<dbReference type="InterPro" id="IPR026694">
    <property type="entry name" value="CUSTOS"/>
</dbReference>
<evidence type="ECO:0000256" key="1">
    <source>
        <dbReference type="ARBA" id="ARBA00004259"/>
    </source>
</evidence>
<evidence type="ECO:0000256" key="7">
    <source>
        <dbReference type="SAM" id="MobiDB-lite"/>
    </source>
</evidence>
<evidence type="ECO:0000256" key="5">
    <source>
        <dbReference type="ARBA" id="ARBA00022687"/>
    </source>
</evidence>
<feature type="region of interest" description="Disordered" evidence="7">
    <location>
        <begin position="1"/>
        <end position="21"/>
    </location>
</feature>
<dbReference type="PANTHER" id="PTHR14482:SF0">
    <property type="entry name" value="PROTEIN CUSTOS"/>
    <property type="match status" value="1"/>
</dbReference>
<dbReference type="RefSeq" id="XP_028851668.1">
    <property type="nucleotide sequence ID" value="XM_028995835.1"/>
</dbReference>
<reference evidence="8 9" key="1">
    <citation type="submission" date="2020-06" db="EMBL/GenBank/DDBJ databases">
        <authorList>
            <consortium name="Wellcome Sanger Institute Data Sharing"/>
        </authorList>
    </citation>
    <scope>NUCLEOTIDE SEQUENCE [LARGE SCALE GENOMIC DNA]</scope>
</reference>
<dbReference type="GO" id="GO:0016055">
    <property type="term" value="P:Wnt signaling pathway"/>
    <property type="evidence" value="ECO:0007669"/>
    <property type="project" value="UniProtKB-KW"/>
</dbReference>
<dbReference type="Ensembl" id="ENSDCDT00010014312.1">
    <property type="protein sequence ID" value="ENSDCDP00010013563.1"/>
    <property type="gene ID" value="ENSDCDG00010006210.1"/>
</dbReference>
<dbReference type="GO" id="GO:0030178">
    <property type="term" value="P:negative regulation of Wnt signaling pathway"/>
    <property type="evidence" value="ECO:0007669"/>
    <property type="project" value="TreeGrafter"/>
</dbReference>
<comment type="subcellular location">
    <subcellularLocation>
        <location evidence="1">Nucleus envelope</location>
    </subcellularLocation>
</comment>
<proteinExistence type="inferred from homology"/>
<evidence type="ECO:0000256" key="6">
    <source>
        <dbReference type="ARBA" id="ARBA00023242"/>
    </source>
</evidence>
<keyword evidence="6" id="KW-0539">Nucleus</keyword>
<keyword evidence="4" id="KW-0217">Developmental protein</keyword>
<evidence type="ECO:0000256" key="3">
    <source>
        <dbReference type="ARBA" id="ARBA00013465"/>
    </source>
</evidence>
<feature type="compositionally biased region" description="Polar residues" evidence="7">
    <location>
        <begin position="7"/>
        <end position="17"/>
    </location>
</feature>
<dbReference type="GO" id="GO:0005635">
    <property type="term" value="C:nuclear envelope"/>
    <property type="evidence" value="ECO:0007669"/>
    <property type="project" value="UniProtKB-SubCell"/>
</dbReference>
<dbReference type="Proteomes" id="UP000694580">
    <property type="component" value="Chromosome 11"/>
</dbReference>
<gene>
    <name evidence="8" type="primary">c11h12orf43</name>
</gene>
<keyword evidence="9" id="KW-1185">Reference proteome</keyword>
<dbReference type="GeneID" id="114799312"/>
<evidence type="ECO:0000313" key="9">
    <source>
        <dbReference type="Proteomes" id="UP000694580"/>
    </source>
</evidence>
<evidence type="ECO:0000256" key="2">
    <source>
        <dbReference type="ARBA" id="ARBA00008632"/>
    </source>
</evidence>
<reference evidence="8" key="3">
    <citation type="submission" date="2025-09" db="UniProtKB">
        <authorList>
            <consortium name="Ensembl"/>
        </authorList>
    </citation>
    <scope>IDENTIFICATION</scope>
</reference>
<evidence type="ECO:0000256" key="4">
    <source>
        <dbReference type="ARBA" id="ARBA00022473"/>
    </source>
</evidence>
<dbReference type="GO" id="GO:0060061">
    <property type="term" value="P:Spemann organizer formation"/>
    <property type="evidence" value="ECO:0007669"/>
    <property type="project" value="TreeGrafter"/>
</dbReference>
<dbReference type="PANTHER" id="PTHR14482">
    <property type="entry name" value="CHROMOSOME 12 ORF 43 HOMOLOG"/>
    <property type="match status" value="1"/>
</dbReference>
<sequence length="238" mass="25989">MPLPRCSTGSMLLNGDSSSEEDVEKFKEAALSLAALLPCAADGSGKPSHRHVASQHDHDGNELETTPEFRAHVAKKLGILLDNCITEISADSRDTFQASTGAMKRREEEEGFLLLSTSIPGPWMKEPSPPVRRRCISSSSDSDGEMERLKEAAISISDLHLPSITHSTVKKLIEENKKAEPSQENPAAKKKKKRKGTGEGSLKEIDSFVGDCKKGHENPEKASNKKRKKIQITEETGC</sequence>
<dbReference type="AlphaFoldDB" id="A0AAY4AXR2"/>
<dbReference type="GeneTree" id="ENSGT00390000010771"/>
<dbReference type="Pfam" id="PF23999">
    <property type="entry name" value="CUSTOS"/>
    <property type="match status" value="1"/>
</dbReference>
<name>A0AAY4AXR2_9TELE</name>
<protein>
    <recommendedName>
        <fullName evidence="3">Protein CUSTOS</fullName>
    </recommendedName>
</protein>
<accession>A0AAY4AXR2</accession>
<feature type="region of interest" description="Disordered" evidence="7">
    <location>
        <begin position="44"/>
        <end position="63"/>
    </location>
</feature>
<feature type="compositionally biased region" description="Basic and acidic residues" evidence="7">
    <location>
        <begin position="201"/>
        <end position="223"/>
    </location>
</feature>
<evidence type="ECO:0000313" key="8">
    <source>
        <dbReference type="Ensembl" id="ENSDCDP00010013563.1"/>
    </source>
</evidence>
<feature type="region of interest" description="Disordered" evidence="7">
    <location>
        <begin position="118"/>
        <end position="147"/>
    </location>
</feature>
<feature type="compositionally biased region" description="Basic and acidic residues" evidence="7">
    <location>
        <begin position="54"/>
        <end position="63"/>
    </location>
</feature>
<keyword evidence="5" id="KW-0879">Wnt signaling pathway</keyword>